<accession>A0A124GNV1</accession>
<gene>
    <name evidence="1" type="ORF">ABT39_MTgene3185</name>
</gene>
<keyword evidence="1" id="KW-0496">Mitochondrion</keyword>
<name>A0A124GNV1_PICGL</name>
<organism evidence="1">
    <name type="scientific">Picea glauca</name>
    <name type="common">White spruce</name>
    <name type="synonym">Pinus glauca</name>
    <dbReference type="NCBI Taxonomy" id="3330"/>
    <lineage>
        <taxon>Eukaryota</taxon>
        <taxon>Viridiplantae</taxon>
        <taxon>Streptophyta</taxon>
        <taxon>Embryophyta</taxon>
        <taxon>Tracheophyta</taxon>
        <taxon>Spermatophyta</taxon>
        <taxon>Pinopsida</taxon>
        <taxon>Pinidae</taxon>
        <taxon>Conifers I</taxon>
        <taxon>Pinales</taxon>
        <taxon>Pinaceae</taxon>
        <taxon>Picea</taxon>
    </lineage>
</organism>
<protein>
    <submittedName>
        <fullName evidence="1">Uncharacterized protein</fullName>
    </submittedName>
</protein>
<sequence length="48" mass="5599">MRLTLSFRIRSPAYLLFLCLKPMITIIAPLQSGRENLYSCNQRHHASH</sequence>
<evidence type="ECO:0000313" key="1">
    <source>
        <dbReference type="EMBL" id="KUM49957.1"/>
    </source>
</evidence>
<reference evidence="1" key="1">
    <citation type="journal article" date="2015" name="Genome Biol. Evol.">
        <title>Organellar Genomes of White Spruce (Picea glauca): Assembly and Annotation.</title>
        <authorList>
            <person name="Jackman S.D."/>
            <person name="Warren R.L."/>
            <person name="Gibb E.A."/>
            <person name="Vandervalk B.P."/>
            <person name="Mohamadi H."/>
            <person name="Chu J."/>
            <person name="Raymond A."/>
            <person name="Pleasance S."/>
            <person name="Coope R."/>
            <person name="Wildung M.R."/>
            <person name="Ritland C.E."/>
            <person name="Bousquet J."/>
            <person name="Jones S.J."/>
            <person name="Bohlmann J."/>
            <person name="Birol I."/>
        </authorList>
    </citation>
    <scope>NUCLEOTIDE SEQUENCE [LARGE SCALE GENOMIC DNA]</scope>
    <source>
        <tissue evidence="1">Flushing bud</tissue>
    </source>
</reference>
<proteinExistence type="predicted"/>
<dbReference type="AlphaFoldDB" id="A0A124GNV1"/>
<dbReference type="EMBL" id="LKAM01000002">
    <property type="protein sequence ID" value="KUM49957.1"/>
    <property type="molecule type" value="Genomic_DNA"/>
</dbReference>
<comment type="caution">
    <text evidence="1">The sequence shown here is derived from an EMBL/GenBank/DDBJ whole genome shotgun (WGS) entry which is preliminary data.</text>
</comment>
<geneLocation type="mitochondrion" evidence="1"/>